<sequence>HAADGLADSTSPEAVDWKNNCFEKFLNQCENIKTEGPIDLQTLIYCLKKKLYQEGKRVCGEVDTMDALRKFPDVQVPIKQFMWELRDKTSLDDDGISSYMASLFYYETLPRLRNNWQSWGSNQ</sequence>
<dbReference type="AlphaFoldDB" id="A0A0H5RT68"/>
<organism evidence="1">
    <name type="scientific">Spongospora subterranea</name>
    <dbReference type="NCBI Taxonomy" id="70186"/>
    <lineage>
        <taxon>Eukaryota</taxon>
        <taxon>Sar</taxon>
        <taxon>Rhizaria</taxon>
        <taxon>Endomyxa</taxon>
        <taxon>Phytomyxea</taxon>
        <taxon>Plasmodiophorida</taxon>
        <taxon>Plasmodiophoridae</taxon>
        <taxon>Spongospora</taxon>
    </lineage>
</organism>
<evidence type="ECO:0000313" key="1">
    <source>
        <dbReference type="EMBL" id="CRZ11929.1"/>
    </source>
</evidence>
<reference evidence="1" key="1">
    <citation type="submission" date="2015-04" db="EMBL/GenBank/DDBJ databases">
        <title>The genome sequence of the plant pathogenic Rhizarian Plasmodiophora brassicae reveals insights in its biotrophic life cycle and the origin of chitin synthesis.</title>
        <authorList>
            <person name="Schwelm A."/>
            <person name="Fogelqvist J."/>
            <person name="Knaust A."/>
            <person name="Julke S."/>
            <person name="Lilja T."/>
            <person name="Dhandapani V."/>
            <person name="Bonilla-Rosso G."/>
            <person name="Karlsson M."/>
            <person name="Shevchenko A."/>
            <person name="Choi S.R."/>
            <person name="Kim H.G."/>
            <person name="Park J.Y."/>
            <person name="Lim Y.P."/>
            <person name="Ludwig-Muller J."/>
            <person name="Dixelius C."/>
        </authorList>
    </citation>
    <scope>NUCLEOTIDE SEQUENCE</scope>
    <source>
        <tissue evidence="1">Potato root galls</tissue>
    </source>
</reference>
<accession>A0A0H5RT68</accession>
<dbReference type="EMBL" id="HACM01011487">
    <property type="protein sequence ID" value="CRZ11929.1"/>
    <property type="molecule type" value="Transcribed_RNA"/>
</dbReference>
<feature type="non-terminal residue" evidence="1">
    <location>
        <position position="1"/>
    </location>
</feature>
<proteinExistence type="predicted"/>
<protein>
    <submittedName>
        <fullName evidence="1">Uncharacterized protein</fullName>
    </submittedName>
</protein>
<name>A0A0H5RT68_9EUKA</name>